<sequence length="109" mass="12370">MALLEYAFSGGYSPARPFDAAAWRQVATSDNHVRLTMVDQLVESGQLDGLIRPQVLELLGPPDGGPYFRDWDFVYWLGPERGFMSIDSEWLVLRMGSDGRVSEYRVVRD</sequence>
<evidence type="ECO:0000313" key="2">
    <source>
        <dbReference type="Proteomes" id="UP000309848"/>
    </source>
</evidence>
<reference evidence="1 2" key="1">
    <citation type="submission" date="2019-04" db="EMBL/GenBank/DDBJ databases">
        <title>Sphingomonas psychrotolerans sp. nov., isolated from soil in the Tianshan Mountains, Xinjiang, China.</title>
        <authorList>
            <person name="Luo Y."/>
            <person name="Sheng H."/>
        </authorList>
    </citation>
    <scope>NUCLEOTIDE SEQUENCE [LARGE SCALE GENOMIC DNA]</scope>
    <source>
        <strain evidence="1 2">KIS18-15</strain>
    </source>
</reference>
<dbReference type="Proteomes" id="UP000309848">
    <property type="component" value="Unassembled WGS sequence"/>
</dbReference>
<comment type="caution">
    <text evidence="1">The sequence shown here is derived from an EMBL/GenBank/DDBJ whole genome shotgun (WGS) entry which is preliminary data.</text>
</comment>
<accession>A0A4V3QVG9</accession>
<dbReference type="EMBL" id="SRXU01000009">
    <property type="protein sequence ID" value="TGX38652.1"/>
    <property type="molecule type" value="Genomic_DNA"/>
</dbReference>
<dbReference type="OrthoDB" id="7595626at2"/>
<protein>
    <submittedName>
        <fullName evidence="1">Uncharacterized protein</fullName>
    </submittedName>
</protein>
<organism evidence="1 2">
    <name type="scientific">Sphingomonas naasensis</name>
    <dbReference type="NCBI Taxonomy" id="1344951"/>
    <lineage>
        <taxon>Bacteria</taxon>
        <taxon>Pseudomonadati</taxon>
        <taxon>Pseudomonadota</taxon>
        <taxon>Alphaproteobacteria</taxon>
        <taxon>Sphingomonadales</taxon>
        <taxon>Sphingomonadaceae</taxon>
        <taxon>Sphingomonas</taxon>
    </lineage>
</organism>
<dbReference type="RefSeq" id="WP_135986947.1">
    <property type="nucleotide sequence ID" value="NZ_JAASQM010000003.1"/>
</dbReference>
<evidence type="ECO:0000313" key="1">
    <source>
        <dbReference type="EMBL" id="TGX38652.1"/>
    </source>
</evidence>
<dbReference type="AlphaFoldDB" id="A0A4V3QVG9"/>
<gene>
    <name evidence="1" type="ORF">E5A74_17590</name>
</gene>
<name>A0A4V3QVG9_9SPHN</name>
<keyword evidence="2" id="KW-1185">Reference proteome</keyword>
<proteinExistence type="predicted"/>